<dbReference type="EMBL" id="JAZHXJ010001280">
    <property type="protein sequence ID" value="KAL1845081.1"/>
    <property type="molecule type" value="Genomic_DNA"/>
</dbReference>
<organism evidence="1 2">
    <name type="scientific">Phialemonium thermophilum</name>
    <dbReference type="NCBI Taxonomy" id="223376"/>
    <lineage>
        <taxon>Eukaryota</taxon>
        <taxon>Fungi</taxon>
        <taxon>Dikarya</taxon>
        <taxon>Ascomycota</taxon>
        <taxon>Pezizomycotina</taxon>
        <taxon>Sordariomycetes</taxon>
        <taxon>Sordariomycetidae</taxon>
        <taxon>Cephalothecales</taxon>
        <taxon>Cephalothecaceae</taxon>
        <taxon>Phialemonium</taxon>
    </lineage>
</organism>
<evidence type="ECO:0000313" key="1">
    <source>
        <dbReference type="EMBL" id="KAL1845081.1"/>
    </source>
</evidence>
<comment type="caution">
    <text evidence="1">The sequence shown here is derived from an EMBL/GenBank/DDBJ whole genome shotgun (WGS) entry which is preliminary data.</text>
</comment>
<name>A0ABR3VTX7_9PEZI</name>
<protein>
    <submittedName>
        <fullName evidence="1">Uncharacterized protein</fullName>
    </submittedName>
</protein>
<gene>
    <name evidence="1" type="ORF">VTK73DRAFT_1179</name>
</gene>
<evidence type="ECO:0000313" key="2">
    <source>
        <dbReference type="Proteomes" id="UP001586593"/>
    </source>
</evidence>
<sequence length="71" mass="7533">MAQVASGRTAESHQDGYCRVGSLTPTTIGLLRLVKLGPVPVRGDHGEWAFAYCIRRDLQTSALLAAVPPVG</sequence>
<proteinExistence type="predicted"/>
<accession>A0ABR3VTX7</accession>
<dbReference type="Proteomes" id="UP001586593">
    <property type="component" value="Unassembled WGS sequence"/>
</dbReference>
<keyword evidence="2" id="KW-1185">Reference proteome</keyword>
<reference evidence="1 2" key="1">
    <citation type="journal article" date="2024" name="Commun. Biol.">
        <title>Comparative genomic analysis of thermophilic fungi reveals convergent evolutionary adaptations and gene losses.</title>
        <authorList>
            <person name="Steindorff A.S."/>
            <person name="Aguilar-Pontes M.V."/>
            <person name="Robinson A.J."/>
            <person name="Andreopoulos B."/>
            <person name="LaButti K."/>
            <person name="Kuo A."/>
            <person name="Mondo S."/>
            <person name="Riley R."/>
            <person name="Otillar R."/>
            <person name="Haridas S."/>
            <person name="Lipzen A."/>
            <person name="Grimwood J."/>
            <person name="Schmutz J."/>
            <person name="Clum A."/>
            <person name="Reid I.D."/>
            <person name="Moisan M.C."/>
            <person name="Butler G."/>
            <person name="Nguyen T.T.M."/>
            <person name="Dewar K."/>
            <person name="Conant G."/>
            <person name="Drula E."/>
            <person name="Henrissat B."/>
            <person name="Hansel C."/>
            <person name="Singer S."/>
            <person name="Hutchinson M.I."/>
            <person name="de Vries R.P."/>
            <person name="Natvig D.O."/>
            <person name="Powell A.J."/>
            <person name="Tsang A."/>
            <person name="Grigoriev I.V."/>
        </authorList>
    </citation>
    <scope>NUCLEOTIDE SEQUENCE [LARGE SCALE GENOMIC DNA]</scope>
    <source>
        <strain evidence="1 2">ATCC 24622</strain>
    </source>
</reference>